<reference evidence="1 2" key="1">
    <citation type="submission" date="2017-12" db="EMBL/GenBank/DDBJ databases">
        <title>Anaerobic carbon monoxide metabolism by Pleomorphomonas carboxyditropha sp. nov., a new mesophilic hydrogenogenic carboxidotroph.</title>
        <authorList>
            <person name="Esquivel-Elizondo S."/>
            <person name="Krajmalnik-Brown R."/>
        </authorList>
    </citation>
    <scope>NUCLEOTIDE SEQUENCE [LARGE SCALE GENOMIC DNA]</scope>
    <source>
        <strain evidence="1 2">R5-392</strain>
    </source>
</reference>
<dbReference type="EMBL" id="PJNW01000011">
    <property type="protein sequence ID" value="PKR88550.1"/>
    <property type="molecule type" value="Genomic_DNA"/>
</dbReference>
<proteinExistence type="predicted"/>
<name>A0A1I4SV37_9HYPH</name>
<sequence length="121" mass="13069">MTAHPVTLHVCVNCRAADDDETSRAGARLHAALVDRLEGRSDVCVSGVDCLSVCKRPVTVAFAAPDRWTYVAADAADPDEVIVAAERYAASEDGRVPWRERPPLLKSGLVARIPPQSETCR</sequence>
<dbReference type="RefSeq" id="WP_101290003.1">
    <property type="nucleotide sequence ID" value="NZ_FOUQ01000004.1"/>
</dbReference>
<protein>
    <submittedName>
        <fullName evidence="1">Metal-binding protein</fullName>
    </submittedName>
</protein>
<dbReference type="Proteomes" id="UP000233491">
    <property type="component" value="Unassembled WGS sequence"/>
</dbReference>
<accession>A0A1I4SV37</accession>
<evidence type="ECO:0000313" key="2">
    <source>
        <dbReference type="Proteomes" id="UP000233491"/>
    </source>
</evidence>
<evidence type="ECO:0000313" key="1">
    <source>
        <dbReference type="EMBL" id="PKR88550.1"/>
    </source>
</evidence>
<organism evidence="1 2">
    <name type="scientific">Pleomorphomonas diazotrophica</name>
    <dbReference type="NCBI Taxonomy" id="1166257"/>
    <lineage>
        <taxon>Bacteria</taxon>
        <taxon>Pseudomonadati</taxon>
        <taxon>Pseudomonadota</taxon>
        <taxon>Alphaproteobacteria</taxon>
        <taxon>Hyphomicrobiales</taxon>
        <taxon>Pleomorphomonadaceae</taxon>
        <taxon>Pleomorphomonas</taxon>
    </lineage>
</organism>
<gene>
    <name evidence="1" type="ORF">CXZ10_14215</name>
</gene>
<dbReference type="OrthoDB" id="424426at2"/>
<dbReference type="Pfam" id="PF07845">
    <property type="entry name" value="DUF1636"/>
    <property type="match status" value="1"/>
</dbReference>
<dbReference type="InterPro" id="IPR012863">
    <property type="entry name" value="DUF1636"/>
</dbReference>
<keyword evidence="2" id="KW-1185">Reference proteome</keyword>
<dbReference type="AlphaFoldDB" id="A0A1I4SV37"/>
<comment type="caution">
    <text evidence="1">The sequence shown here is derived from an EMBL/GenBank/DDBJ whole genome shotgun (WGS) entry which is preliminary data.</text>
</comment>